<dbReference type="Pfam" id="PF09820">
    <property type="entry name" value="AAA-ATPase_like"/>
    <property type="match status" value="1"/>
</dbReference>
<accession>A0A7G1GA30</accession>
<dbReference type="InterPro" id="IPR018631">
    <property type="entry name" value="AAA-ATPase-like_dom"/>
</dbReference>
<dbReference type="AlphaFoldDB" id="A0A7G1GA30"/>
<dbReference type="KEGG" id="ocy:OSSY52_03800"/>
<proteinExistence type="predicted"/>
<reference evidence="2 3" key="1">
    <citation type="submission" date="2018-06" db="EMBL/GenBank/DDBJ databases">
        <title>Genome sequencing of Oceanotoga sp. sy52.</title>
        <authorList>
            <person name="Mori K."/>
        </authorList>
    </citation>
    <scope>NUCLEOTIDE SEQUENCE [LARGE SCALE GENOMIC DNA]</scope>
    <source>
        <strain evidence="3">sy52</strain>
    </source>
</reference>
<evidence type="ECO:0000313" key="3">
    <source>
        <dbReference type="Proteomes" id="UP000516361"/>
    </source>
</evidence>
<name>A0A7G1GA30_9BACT</name>
<evidence type="ECO:0000313" key="2">
    <source>
        <dbReference type="EMBL" id="BBE30239.1"/>
    </source>
</evidence>
<dbReference type="InParanoid" id="A0A7G1GA30"/>
<feature type="domain" description="AAA-ATPase-like" evidence="1">
    <location>
        <begin position="3"/>
        <end position="113"/>
    </location>
</feature>
<organism evidence="2 3">
    <name type="scientific">Tepiditoga spiralis</name>
    <dbReference type="NCBI Taxonomy" id="2108365"/>
    <lineage>
        <taxon>Bacteria</taxon>
        <taxon>Thermotogati</taxon>
        <taxon>Thermotogota</taxon>
        <taxon>Thermotogae</taxon>
        <taxon>Petrotogales</taxon>
        <taxon>Petrotogaceae</taxon>
        <taxon>Tepiditoga</taxon>
    </lineage>
</organism>
<dbReference type="PANTHER" id="PTHR34825">
    <property type="entry name" value="CONSERVED PROTEIN, WITH A WEAK D-GALACTARATE DEHYDRATASE/ALTRONATE HYDROLASE DOMAIN"/>
    <property type="match status" value="1"/>
</dbReference>
<gene>
    <name evidence="2" type="ORF">OSSY52_03800</name>
</gene>
<dbReference type="EMBL" id="AP018712">
    <property type="protein sequence ID" value="BBE30239.1"/>
    <property type="molecule type" value="Genomic_DNA"/>
</dbReference>
<keyword evidence="3" id="KW-1185">Reference proteome</keyword>
<evidence type="ECO:0000259" key="1">
    <source>
        <dbReference type="Pfam" id="PF09820"/>
    </source>
</evidence>
<dbReference type="Proteomes" id="UP000516361">
    <property type="component" value="Chromosome"/>
</dbReference>
<protein>
    <recommendedName>
        <fullName evidence="1">AAA-ATPase-like domain-containing protein</fullName>
    </recommendedName>
</protein>
<dbReference type="PANTHER" id="PTHR34825:SF1">
    <property type="entry name" value="AAA-ATPASE-LIKE DOMAIN-CONTAINING PROTEIN"/>
    <property type="match status" value="1"/>
</dbReference>
<dbReference type="RefSeq" id="WP_269777944.1">
    <property type="nucleotide sequence ID" value="NZ_AP018712.1"/>
</dbReference>
<sequence length="296" mass="35003">MSEMSIKNEEELEYGILLRLRLREIGKEYGVEINETIIKYAFSELIQKLSRKEKVVVLIDEYDRPILNHMNDGKAEVMRNILREFYVVIKDSDPYLRFAILTGITKLTKTGIFSSLNNLNDVTINKKYSQMMEITQEELKEGFKDHIEETTKELNLNRKELLEKIKEHYNGFSFDGIKSVYNPYSLLKFFDVQEFKNYWIESGTPQYLIEYIKKHKVQTEEIIGEYVTETSLTTYEIENAPPIVYLIQSGYLTFKEKHEYLGYKVDYPNKEIKESMSELLLTGTYEIEENAHVRKI</sequence>